<sequence>MEQTNPILKSYALFGILFTFIIGSLFHFLYDLSGSLPIIGYFFPINESVWEHLKLGFYAWLVYGMSNYFFLKDKTNNYWLGIFLASLATNLFIVLFFYTYTGILGHSVLALDIGSYLVGCIIGAYVYYKILNLSPLSSYVDILGALLLLLGVLLFAFWTYNPPNLPLFKDLSNSQIVVSSFSSVTI</sequence>
<feature type="transmembrane region" description="Helical" evidence="1">
    <location>
        <begin position="104"/>
        <end position="128"/>
    </location>
</feature>
<keyword evidence="1" id="KW-0812">Transmembrane</keyword>
<name>A0A9E2KCS6_9FIRM</name>
<dbReference type="Proteomes" id="UP000824229">
    <property type="component" value="Unassembled WGS sequence"/>
</dbReference>
<proteinExistence type="predicted"/>
<comment type="caution">
    <text evidence="2">The sequence shown here is derived from an EMBL/GenBank/DDBJ whole genome shotgun (WGS) entry which is preliminary data.</text>
</comment>
<evidence type="ECO:0000313" key="2">
    <source>
        <dbReference type="EMBL" id="MBU3804352.1"/>
    </source>
</evidence>
<feature type="transmembrane region" description="Helical" evidence="1">
    <location>
        <begin position="50"/>
        <end position="71"/>
    </location>
</feature>
<feature type="transmembrane region" description="Helical" evidence="1">
    <location>
        <begin position="78"/>
        <end position="98"/>
    </location>
</feature>
<reference evidence="2" key="2">
    <citation type="submission" date="2021-04" db="EMBL/GenBank/DDBJ databases">
        <authorList>
            <person name="Gilroy R."/>
        </authorList>
    </citation>
    <scope>NUCLEOTIDE SEQUENCE</scope>
    <source>
        <strain evidence="2">B5-657</strain>
    </source>
</reference>
<evidence type="ECO:0000256" key="1">
    <source>
        <dbReference type="SAM" id="Phobius"/>
    </source>
</evidence>
<gene>
    <name evidence="2" type="ORF">H9872_06320</name>
</gene>
<dbReference type="InterPro" id="IPR045407">
    <property type="entry name" value="DUF6512"/>
</dbReference>
<feature type="transmembrane region" description="Helical" evidence="1">
    <location>
        <begin position="12"/>
        <end position="30"/>
    </location>
</feature>
<accession>A0A9E2KCS6</accession>
<reference evidence="2" key="1">
    <citation type="journal article" date="2021" name="PeerJ">
        <title>Extensive microbial diversity within the chicken gut microbiome revealed by metagenomics and culture.</title>
        <authorList>
            <person name="Gilroy R."/>
            <person name="Ravi A."/>
            <person name="Getino M."/>
            <person name="Pursley I."/>
            <person name="Horton D.L."/>
            <person name="Alikhan N.F."/>
            <person name="Baker D."/>
            <person name="Gharbi K."/>
            <person name="Hall N."/>
            <person name="Watson M."/>
            <person name="Adriaenssens E.M."/>
            <person name="Foster-Nyarko E."/>
            <person name="Jarju S."/>
            <person name="Secka A."/>
            <person name="Antonio M."/>
            <person name="Oren A."/>
            <person name="Chaudhuri R.R."/>
            <person name="La Ragione R."/>
            <person name="Hildebrand F."/>
            <person name="Pallen M.J."/>
        </authorList>
    </citation>
    <scope>NUCLEOTIDE SEQUENCE</scope>
    <source>
        <strain evidence="2">B5-657</strain>
    </source>
</reference>
<feature type="transmembrane region" description="Helical" evidence="1">
    <location>
        <begin position="140"/>
        <end position="160"/>
    </location>
</feature>
<protein>
    <submittedName>
        <fullName evidence="2">Uncharacterized protein</fullName>
    </submittedName>
</protein>
<dbReference type="AlphaFoldDB" id="A0A9E2KCS6"/>
<dbReference type="Pfam" id="PF20122">
    <property type="entry name" value="DUF6512"/>
    <property type="match status" value="1"/>
</dbReference>
<keyword evidence="1" id="KW-0472">Membrane</keyword>
<dbReference type="EMBL" id="JAHLFQ010000140">
    <property type="protein sequence ID" value="MBU3804352.1"/>
    <property type="molecule type" value="Genomic_DNA"/>
</dbReference>
<evidence type="ECO:0000313" key="3">
    <source>
        <dbReference type="Proteomes" id="UP000824229"/>
    </source>
</evidence>
<keyword evidence="1" id="KW-1133">Transmembrane helix</keyword>
<organism evidence="2 3">
    <name type="scientific">Candidatus Cellulosilyticum pullistercoris</name>
    <dbReference type="NCBI Taxonomy" id="2838521"/>
    <lineage>
        <taxon>Bacteria</taxon>
        <taxon>Bacillati</taxon>
        <taxon>Bacillota</taxon>
        <taxon>Clostridia</taxon>
        <taxon>Lachnospirales</taxon>
        <taxon>Cellulosilyticaceae</taxon>
        <taxon>Cellulosilyticum</taxon>
    </lineage>
</organism>